<name>A0A0F7SS56_PHARH</name>
<feature type="binding site" evidence="5">
    <location>
        <position position="346"/>
    </location>
    <ligand>
        <name>Fe cation</name>
        <dbReference type="ChEBI" id="CHEBI:24875"/>
        <note>catalytic</note>
    </ligand>
</feature>
<keyword evidence="6" id="KW-1133">Transmembrane helix</keyword>
<feature type="binding site" evidence="5">
    <location>
        <position position="227"/>
    </location>
    <ligand>
        <name>Fe cation</name>
        <dbReference type="ChEBI" id="CHEBI:24875"/>
        <note>catalytic</note>
    </ligand>
</feature>
<dbReference type="GO" id="GO:0046872">
    <property type="term" value="F:metal ion binding"/>
    <property type="evidence" value="ECO:0007669"/>
    <property type="project" value="UniProtKB-KW"/>
</dbReference>
<feature type="binding site" evidence="5">
    <location>
        <position position="617"/>
    </location>
    <ligand>
        <name>Fe cation</name>
        <dbReference type="ChEBI" id="CHEBI:24875"/>
        <note>catalytic</note>
    </ligand>
</feature>
<dbReference type="EMBL" id="LN483142">
    <property type="protein sequence ID" value="CED83499.1"/>
    <property type="molecule type" value="Genomic_DNA"/>
</dbReference>
<sequence>MSQTNKKHPYLSGNFRPVSVEHPLTPCEYTGVIPHEFHGGQYVRNGSNPLLSAKDPHPTYHWFDGDGMLAGVHFDRDPIQTGKAIPKFVNRWMLTDIHQANRSLPIAKPLLPSISRLLLPRAHVPNFMENVRTFLTTILALIRSIFMCIVLRVAKLSAANTNVIFHDGRAIALCESGSGWEVRLPGLESVGWWCFEGLVEDRGKTTSGLGGRSGWIGKKFHEWVTAHPRTDPQTGDLVLYSSGFYPPYVHHSVIGKDGQAKRISIPIPGVSAPRMMHDFACSLSRSLIMDLPLSLSPWNLLQAESMIKFYQDQPSRFGIFSRMYTGAEGEDGVKWFEDKEACCIFHTANAWDSTTDSDCAGSFNLLACRFRSAKLVSLAGNVTAPLPPPTVTPEEEDICLLTYYRFDMSSSGSENKILDRFPLLSTPFEFPAFPPALGMQSTRWIYGCSLSTGGFDACLGSGAKIDCILKIDVRSLVQKGMTLSKEHGLLRNTPVDKRSVGELLEARNRGEQPGPIRVFKFPEGTHGQEVGFVPKSGWKADGEHEMGKGTEDEGWLVCYVFDEAVGLDETGECKVRARSELWVIDAAQIGLGMVGTSDSTAVVCKIHLPARVPYGLHGDFFTESQIASQRPISSTTSLIQPSAPIPSWAHDPSSGPIFSSEGLTEVVHEKATEDEEVIDINCSWTNSILQRWRDRSRKEVLVSTVRFSMLFVWVWTVWAGALANVIKF</sequence>
<dbReference type="GO" id="GO:0016121">
    <property type="term" value="P:carotene catabolic process"/>
    <property type="evidence" value="ECO:0007669"/>
    <property type="project" value="TreeGrafter"/>
</dbReference>
<keyword evidence="6" id="KW-0812">Transmembrane</keyword>
<keyword evidence="6" id="KW-0472">Membrane</keyword>
<proteinExistence type="inferred from homology"/>
<keyword evidence="2 5" id="KW-0479">Metal-binding</keyword>
<organism evidence="7">
    <name type="scientific">Phaffia rhodozyma</name>
    <name type="common">Yeast</name>
    <name type="synonym">Xanthophyllomyces dendrorhous</name>
    <dbReference type="NCBI Taxonomy" id="264483"/>
    <lineage>
        <taxon>Eukaryota</taxon>
        <taxon>Fungi</taxon>
        <taxon>Dikarya</taxon>
        <taxon>Basidiomycota</taxon>
        <taxon>Agaricomycotina</taxon>
        <taxon>Tremellomycetes</taxon>
        <taxon>Cystofilobasidiales</taxon>
        <taxon>Mrakiaceae</taxon>
        <taxon>Phaffia</taxon>
    </lineage>
</organism>
<keyword evidence="3" id="KW-0560">Oxidoreductase</keyword>
<comment type="similarity">
    <text evidence="1">Belongs to the carotenoid oxygenase family.</text>
</comment>
<dbReference type="Pfam" id="PF03055">
    <property type="entry name" value="RPE65"/>
    <property type="match status" value="1"/>
</dbReference>
<protein>
    <submittedName>
        <fullName evidence="7">Beta, beta-carotene 15,15'-dioxygenase and related enzymes</fullName>
    </submittedName>
</protein>
<evidence type="ECO:0000256" key="5">
    <source>
        <dbReference type="PIRSR" id="PIRSR604294-1"/>
    </source>
</evidence>
<dbReference type="AlphaFoldDB" id="A0A0F7SS56"/>
<dbReference type="GO" id="GO:0010436">
    <property type="term" value="F:carotenoid dioxygenase activity"/>
    <property type="evidence" value="ECO:0007669"/>
    <property type="project" value="TreeGrafter"/>
</dbReference>
<dbReference type="InterPro" id="IPR004294">
    <property type="entry name" value="Carotenoid_Oase"/>
</dbReference>
<evidence type="ECO:0000256" key="3">
    <source>
        <dbReference type="ARBA" id="ARBA00023002"/>
    </source>
</evidence>
<keyword evidence="4 5" id="KW-0408">Iron</keyword>
<feature type="transmembrane region" description="Helical" evidence="6">
    <location>
        <begin position="707"/>
        <end position="726"/>
    </location>
</feature>
<reference evidence="7" key="1">
    <citation type="submission" date="2014-08" db="EMBL/GenBank/DDBJ databases">
        <authorList>
            <person name="Sharma Rahul"/>
            <person name="Thines Marco"/>
        </authorList>
    </citation>
    <scope>NUCLEOTIDE SEQUENCE</scope>
</reference>
<feature type="binding site" evidence="5">
    <location>
        <position position="277"/>
    </location>
    <ligand>
        <name>Fe cation</name>
        <dbReference type="ChEBI" id="CHEBI:24875"/>
        <note>catalytic</note>
    </ligand>
</feature>
<dbReference type="PANTHER" id="PTHR10543">
    <property type="entry name" value="BETA-CAROTENE DIOXYGENASE"/>
    <property type="match status" value="1"/>
</dbReference>
<evidence type="ECO:0000313" key="7">
    <source>
        <dbReference type="EMBL" id="CED83499.1"/>
    </source>
</evidence>
<dbReference type="PANTHER" id="PTHR10543:SF89">
    <property type="entry name" value="CAROTENOID 9,10(9',10')-CLEAVAGE DIOXYGENASE 1"/>
    <property type="match status" value="1"/>
</dbReference>
<evidence type="ECO:0000256" key="1">
    <source>
        <dbReference type="ARBA" id="ARBA00006787"/>
    </source>
</evidence>
<evidence type="ECO:0000256" key="4">
    <source>
        <dbReference type="ARBA" id="ARBA00023004"/>
    </source>
</evidence>
<evidence type="ECO:0000256" key="2">
    <source>
        <dbReference type="ARBA" id="ARBA00022723"/>
    </source>
</evidence>
<accession>A0A0F7SS56</accession>
<comment type="cofactor">
    <cofactor evidence="5">
        <name>Fe(2+)</name>
        <dbReference type="ChEBI" id="CHEBI:29033"/>
    </cofactor>
    <text evidence="5">Binds 1 Fe(2+) ion per subunit.</text>
</comment>
<keyword evidence="7" id="KW-0223">Dioxygenase</keyword>
<evidence type="ECO:0000256" key="6">
    <source>
        <dbReference type="SAM" id="Phobius"/>
    </source>
</evidence>